<keyword evidence="3" id="KW-1185">Reference proteome</keyword>
<feature type="region of interest" description="Disordered" evidence="1">
    <location>
        <begin position="275"/>
        <end position="300"/>
    </location>
</feature>
<sequence length="340" mass="37502">MLENWFEDINTIESFREERKVKLWVSMENFPLEAWNDDVFRGIAKRWGTLVKIEKETSRKQRFDAARLLIRAQLPHSIPARFNIFVNGVSYSVKATISEYEDEKCWISGSPIMGKDHSRSKEAVFGQASRRAAGFPVEEDGSVGDSSSNHINASNDDVPLETRAHAATINDNNVEHVLLCKKGPYAIAAGSVSGTCEIKLPKQVISGSDGLVEIPVSVAQESLKISIGSISSSTPILDKTTGTFNIRPKYASNPGLFVLSSVRSNVDKSQRLISLGQPQKNSTKSMNETQDCPSEKRTASRAFLDPRETVEVCRSVGLIFEATDEVVIRQLEVLGSAEPI</sequence>
<evidence type="ECO:0008006" key="4">
    <source>
        <dbReference type="Google" id="ProtNLM"/>
    </source>
</evidence>
<gene>
    <name evidence="2" type="ORF">HRI_002624400</name>
</gene>
<evidence type="ECO:0000313" key="3">
    <source>
        <dbReference type="Proteomes" id="UP001165190"/>
    </source>
</evidence>
<name>A0A9W7I618_HIBTR</name>
<reference evidence="2" key="1">
    <citation type="submission" date="2023-05" db="EMBL/GenBank/DDBJ databases">
        <title>Genome and transcriptome analyses reveal genes involved in the formation of fine ridges on petal epidermal cells in Hibiscus trionum.</title>
        <authorList>
            <person name="Koshimizu S."/>
            <person name="Masuda S."/>
            <person name="Ishii T."/>
            <person name="Shirasu K."/>
            <person name="Hoshino A."/>
            <person name="Arita M."/>
        </authorList>
    </citation>
    <scope>NUCLEOTIDE SEQUENCE</scope>
    <source>
        <strain evidence="2">Hamamatsu line</strain>
    </source>
</reference>
<feature type="compositionally biased region" description="Polar residues" evidence="1">
    <location>
        <begin position="276"/>
        <end position="292"/>
    </location>
</feature>
<dbReference type="EMBL" id="BSYR01000023">
    <property type="protein sequence ID" value="GMI89551.1"/>
    <property type="molecule type" value="Genomic_DNA"/>
</dbReference>
<comment type="caution">
    <text evidence="2">The sequence shown here is derived from an EMBL/GenBank/DDBJ whole genome shotgun (WGS) entry which is preliminary data.</text>
</comment>
<dbReference type="AlphaFoldDB" id="A0A9W7I618"/>
<organism evidence="2 3">
    <name type="scientific">Hibiscus trionum</name>
    <name type="common">Flower of an hour</name>
    <dbReference type="NCBI Taxonomy" id="183268"/>
    <lineage>
        <taxon>Eukaryota</taxon>
        <taxon>Viridiplantae</taxon>
        <taxon>Streptophyta</taxon>
        <taxon>Embryophyta</taxon>
        <taxon>Tracheophyta</taxon>
        <taxon>Spermatophyta</taxon>
        <taxon>Magnoliopsida</taxon>
        <taxon>eudicotyledons</taxon>
        <taxon>Gunneridae</taxon>
        <taxon>Pentapetalae</taxon>
        <taxon>rosids</taxon>
        <taxon>malvids</taxon>
        <taxon>Malvales</taxon>
        <taxon>Malvaceae</taxon>
        <taxon>Malvoideae</taxon>
        <taxon>Hibiscus</taxon>
    </lineage>
</organism>
<proteinExistence type="predicted"/>
<protein>
    <recommendedName>
        <fullName evidence="4">DUF4283 domain-containing protein</fullName>
    </recommendedName>
</protein>
<evidence type="ECO:0000256" key="1">
    <source>
        <dbReference type="SAM" id="MobiDB-lite"/>
    </source>
</evidence>
<evidence type="ECO:0000313" key="2">
    <source>
        <dbReference type="EMBL" id="GMI89551.1"/>
    </source>
</evidence>
<dbReference type="OrthoDB" id="1000944at2759"/>
<accession>A0A9W7I618</accession>
<dbReference type="Proteomes" id="UP001165190">
    <property type="component" value="Unassembled WGS sequence"/>
</dbReference>